<feature type="domain" description="Flagellin C-terminal" evidence="4">
    <location>
        <begin position="84"/>
        <end position="169"/>
    </location>
</feature>
<evidence type="ECO:0000313" key="6">
    <source>
        <dbReference type="Proteomes" id="UP000219621"/>
    </source>
</evidence>
<reference evidence="5 6" key="1">
    <citation type="submission" date="2017-09" db="EMBL/GenBank/DDBJ databases">
        <authorList>
            <person name="Ehlers B."/>
            <person name="Leendertz F.H."/>
        </authorList>
    </citation>
    <scope>NUCLEOTIDE SEQUENCE [LARGE SCALE GENOMIC DNA]</scope>
    <source>
        <strain evidence="5 6">USBA 140</strain>
    </source>
</reference>
<comment type="similarity">
    <text evidence="2">Belongs to the bacterial flagellin family.</text>
</comment>
<accession>A0A286GXC6</accession>
<dbReference type="PANTHER" id="PTHR42792">
    <property type="entry name" value="FLAGELLIN"/>
    <property type="match status" value="1"/>
</dbReference>
<name>A0A286GXC6_9PROT</name>
<gene>
    <name evidence="5" type="ORF">SAMN05421508_111134</name>
</gene>
<dbReference type="AlphaFoldDB" id="A0A286GXC6"/>
<dbReference type="PANTHER" id="PTHR42792:SF2">
    <property type="entry name" value="FLAGELLIN"/>
    <property type="match status" value="1"/>
</dbReference>
<proteinExistence type="inferred from homology"/>
<evidence type="ECO:0000256" key="2">
    <source>
        <dbReference type="ARBA" id="ARBA00005709"/>
    </source>
</evidence>
<evidence type="ECO:0000259" key="4">
    <source>
        <dbReference type="Pfam" id="PF00700"/>
    </source>
</evidence>
<dbReference type="Proteomes" id="UP000219621">
    <property type="component" value="Unassembled WGS sequence"/>
</dbReference>
<dbReference type="Pfam" id="PF00700">
    <property type="entry name" value="Flagellin_C"/>
    <property type="match status" value="1"/>
</dbReference>
<dbReference type="EMBL" id="OCNJ01000011">
    <property type="protein sequence ID" value="SOE00207.1"/>
    <property type="molecule type" value="Genomic_DNA"/>
</dbReference>
<dbReference type="InterPro" id="IPR001492">
    <property type="entry name" value="Flagellin"/>
</dbReference>
<keyword evidence="3" id="KW-0975">Bacterial flagellum</keyword>
<dbReference type="GO" id="GO:0009288">
    <property type="term" value="C:bacterial-type flagellum"/>
    <property type="evidence" value="ECO:0007669"/>
    <property type="project" value="UniProtKB-SubCell"/>
</dbReference>
<comment type="subcellular location">
    <subcellularLocation>
        <location evidence="1">Bacterial flagellum</location>
    </subcellularLocation>
</comment>
<evidence type="ECO:0000256" key="1">
    <source>
        <dbReference type="ARBA" id="ARBA00004365"/>
    </source>
</evidence>
<protein>
    <submittedName>
        <fullName evidence="5">Flagellin</fullName>
    </submittedName>
</protein>
<evidence type="ECO:0000313" key="5">
    <source>
        <dbReference type="EMBL" id="SOE00207.1"/>
    </source>
</evidence>
<sequence>MLALDARELTHSSTTGEKIASEIETALGDLPAGGGFGLSSSAAAMGTNINFDVDGSKITLTAYAGGFDKFGTATTPATDYDALLDTIESALQSATSAASQLGSAQGRIDIQKDFISALTDSLDVGIGTLVDANMNEESARLQALQVQQQLGIQALSIANQAPQTLLSLFR</sequence>
<evidence type="ECO:0000256" key="3">
    <source>
        <dbReference type="ARBA" id="ARBA00023143"/>
    </source>
</evidence>
<organism evidence="5 6">
    <name type="scientific">Caenispirillum bisanense</name>
    <dbReference type="NCBI Taxonomy" id="414052"/>
    <lineage>
        <taxon>Bacteria</taxon>
        <taxon>Pseudomonadati</taxon>
        <taxon>Pseudomonadota</taxon>
        <taxon>Alphaproteobacteria</taxon>
        <taxon>Rhodospirillales</taxon>
        <taxon>Novispirillaceae</taxon>
        <taxon>Caenispirillum</taxon>
    </lineage>
</organism>
<dbReference type="InterPro" id="IPR046358">
    <property type="entry name" value="Flagellin_C"/>
</dbReference>
<dbReference type="GO" id="GO:0005198">
    <property type="term" value="F:structural molecule activity"/>
    <property type="evidence" value="ECO:0007669"/>
    <property type="project" value="InterPro"/>
</dbReference>
<dbReference type="SUPFAM" id="SSF64518">
    <property type="entry name" value="Phase 1 flagellin"/>
    <property type="match status" value="1"/>
</dbReference>
<keyword evidence="5" id="KW-0966">Cell projection</keyword>
<keyword evidence="5" id="KW-0282">Flagellum</keyword>
<keyword evidence="6" id="KW-1185">Reference proteome</keyword>
<dbReference type="Gene3D" id="1.20.1330.10">
    <property type="entry name" value="f41 fragment of flagellin, N-terminal domain"/>
    <property type="match status" value="1"/>
</dbReference>
<keyword evidence="5" id="KW-0969">Cilium</keyword>